<comment type="caution">
    <text evidence="2">The sequence shown here is derived from an EMBL/GenBank/DDBJ whole genome shotgun (WGS) entry which is preliminary data.</text>
</comment>
<keyword evidence="3" id="KW-1185">Reference proteome</keyword>
<name>A0ABQ2ANA2_9MICC</name>
<dbReference type="Proteomes" id="UP000643279">
    <property type="component" value="Unassembled WGS sequence"/>
</dbReference>
<feature type="chain" id="PRO_5045472724" evidence="1">
    <location>
        <begin position="24"/>
        <end position="336"/>
    </location>
</feature>
<dbReference type="InterPro" id="IPR011042">
    <property type="entry name" value="6-blade_b-propeller_TolB-like"/>
</dbReference>
<sequence>MRKRLLLLLAVVVATLTAAGAQAYTAFQQSNASQAAAPEVEVAFAGALPAAPFVIFRNTAEGHGFGQAATASLAEPNGQRTLLGTSCDRVYAARNLISCLSTKNGIPTTFEAATYNGSLQQQAGWALGGIPNRTRVSTDGSLVATTVFVAGHSYASSGFSTQTVISPADGSAHTNLEDYSLIDNGARIKASDRNIWGVTFSPGKPNEFYATASSQGNIWLVHGDITARTLSVAATGVECPSISPDGQRIAFKKSTSGTLAGSREPAVLDLATGNVTVLGERRDLDDQIEWLDNATILYGIPRNDAGKDSDVWSLSIAADAAPQLFIEHAWSPAVVR</sequence>
<dbReference type="EMBL" id="BMFW01000005">
    <property type="protein sequence ID" value="GGH94466.1"/>
    <property type="molecule type" value="Genomic_DNA"/>
</dbReference>
<evidence type="ECO:0000313" key="2">
    <source>
        <dbReference type="EMBL" id="GGH94466.1"/>
    </source>
</evidence>
<evidence type="ECO:0000256" key="1">
    <source>
        <dbReference type="SAM" id="SignalP"/>
    </source>
</evidence>
<accession>A0ABQ2ANA2</accession>
<dbReference type="Gene3D" id="2.120.10.30">
    <property type="entry name" value="TolB, C-terminal domain"/>
    <property type="match status" value="1"/>
</dbReference>
<proteinExistence type="predicted"/>
<dbReference type="RefSeq" id="WP_188571246.1">
    <property type="nucleotide sequence ID" value="NZ_BMFW01000005.1"/>
</dbReference>
<feature type="signal peptide" evidence="1">
    <location>
        <begin position="1"/>
        <end position="23"/>
    </location>
</feature>
<reference evidence="3" key="1">
    <citation type="journal article" date="2019" name="Int. J. Syst. Evol. Microbiol.">
        <title>The Global Catalogue of Microorganisms (GCM) 10K type strain sequencing project: providing services to taxonomists for standard genome sequencing and annotation.</title>
        <authorList>
            <consortium name="The Broad Institute Genomics Platform"/>
            <consortium name="The Broad Institute Genome Sequencing Center for Infectious Disease"/>
            <person name="Wu L."/>
            <person name="Ma J."/>
        </authorList>
    </citation>
    <scope>NUCLEOTIDE SEQUENCE [LARGE SCALE GENOMIC DNA]</scope>
    <source>
        <strain evidence="3">CGMCC 1.12778</strain>
    </source>
</reference>
<evidence type="ECO:0000313" key="3">
    <source>
        <dbReference type="Proteomes" id="UP000643279"/>
    </source>
</evidence>
<organism evidence="2 3">
    <name type="scientific">Arthrobacter liuii</name>
    <dbReference type="NCBI Taxonomy" id="1476996"/>
    <lineage>
        <taxon>Bacteria</taxon>
        <taxon>Bacillati</taxon>
        <taxon>Actinomycetota</taxon>
        <taxon>Actinomycetes</taxon>
        <taxon>Micrococcales</taxon>
        <taxon>Micrococcaceae</taxon>
        <taxon>Arthrobacter</taxon>
    </lineage>
</organism>
<dbReference type="SUPFAM" id="SSF82171">
    <property type="entry name" value="DPP6 N-terminal domain-like"/>
    <property type="match status" value="1"/>
</dbReference>
<gene>
    <name evidence="2" type="ORF">GCM10007170_17740</name>
</gene>
<keyword evidence="1" id="KW-0732">Signal</keyword>
<protein>
    <submittedName>
        <fullName evidence="2">TolB-like translocation protein signal peptide</fullName>
    </submittedName>
</protein>